<name>A0A835T152_CHLIN</name>
<dbReference type="EMBL" id="JAEHOC010000015">
    <property type="protein sequence ID" value="KAG2435122.1"/>
    <property type="molecule type" value="Genomic_DNA"/>
</dbReference>
<organism evidence="2 3">
    <name type="scientific">Chlamydomonas incerta</name>
    <dbReference type="NCBI Taxonomy" id="51695"/>
    <lineage>
        <taxon>Eukaryota</taxon>
        <taxon>Viridiplantae</taxon>
        <taxon>Chlorophyta</taxon>
        <taxon>core chlorophytes</taxon>
        <taxon>Chlorophyceae</taxon>
        <taxon>CS clade</taxon>
        <taxon>Chlamydomonadales</taxon>
        <taxon>Chlamydomonadaceae</taxon>
        <taxon>Chlamydomonas</taxon>
    </lineage>
</organism>
<keyword evidence="1" id="KW-0472">Membrane</keyword>
<keyword evidence="3" id="KW-1185">Reference proteome</keyword>
<dbReference type="AlphaFoldDB" id="A0A835T152"/>
<sequence>MSAMLVNTSNDNSTSFVPFVANVKTKSTMFKFNTVEDSLRLKLDASGSALIADVDAIRMDNAKAFCIIIFTMMWLLTLVCTAHAFYILFLARARPVGLEPAGFAATLLFALPAVREVQPGVPPMGATIDVVGFFFNMTLLSIVCVLLVGAALNDALQKHEFEALLYDTSAAESDADAAAAAFRSSGPHQV</sequence>
<comment type="caution">
    <text evidence="2">The sequence shown here is derived from an EMBL/GenBank/DDBJ whole genome shotgun (WGS) entry which is preliminary data.</text>
</comment>
<reference evidence="2" key="1">
    <citation type="journal article" date="2020" name="bioRxiv">
        <title>Comparative genomics of Chlamydomonas.</title>
        <authorList>
            <person name="Craig R.J."/>
            <person name="Hasan A.R."/>
            <person name="Ness R.W."/>
            <person name="Keightley P.D."/>
        </authorList>
    </citation>
    <scope>NUCLEOTIDE SEQUENCE</scope>
    <source>
        <strain evidence="2">SAG 7.73</strain>
    </source>
</reference>
<dbReference type="OrthoDB" id="538036at2759"/>
<dbReference type="Pfam" id="PF14494">
    <property type="entry name" value="DUF4436"/>
    <property type="match status" value="1"/>
</dbReference>
<evidence type="ECO:0000313" key="3">
    <source>
        <dbReference type="Proteomes" id="UP000650467"/>
    </source>
</evidence>
<protein>
    <recommendedName>
        <fullName evidence="4">Transmembrane protein</fullName>
    </recommendedName>
</protein>
<proteinExistence type="predicted"/>
<keyword evidence="1" id="KW-1133">Transmembrane helix</keyword>
<feature type="transmembrane region" description="Helical" evidence="1">
    <location>
        <begin position="67"/>
        <end position="89"/>
    </location>
</feature>
<evidence type="ECO:0000313" key="2">
    <source>
        <dbReference type="EMBL" id="KAG2435122.1"/>
    </source>
</evidence>
<accession>A0A835T152</accession>
<dbReference type="InterPro" id="IPR027948">
    <property type="entry name" value="DUF4436"/>
</dbReference>
<keyword evidence="1" id="KW-0812">Transmembrane</keyword>
<gene>
    <name evidence="2" type="ORF">HXX76_007207</name>
</gene>
<evidence type="ECO:0008006" key="4">
    <source>
        <dbReference type="Google" id="ProtNLM"/>
    </source>
</evidence>
<dbReference type="Proteomes" id="UP000650467">
    <property type="component" value="Unassembled WGS sequence"/>
</dbReference>
<evidence type="ECO:0000256" key="1">
    <source>
        <dbReference type="SAM" id="Phobius"/>
    </source>
</evidence>
<feature type="transmembrane region" description="Helical" evidence="1">
    <location>
        <begin position="133"/>
        <end position="152"/>
    </location>
</feature>